<reference evidence="1 2" key="1">
    <citation type="submission" date="2020-07" db="EMBL/GenBank/DDBJ databases">
        <title>Sequencing the genomes of 1000 actinobacteria strains.</title>
        <authorList>
            <person name="Klenk H.-P."/>
        </authorList>
    </citation>
    <scope>NUCLEOTIDE SEQUENCE [LARGE SCALE GENOMIC DNA]</scope>
    <source>
        <strain evidence="1 2">DSM 7487</strain>
    </source>
</reference>
<sequence>MGEIDVVADGEHRYRARLGTTDGASTEHVVTSDAGLLERVRATAAEEPILVRRVLEVLVEASQTSGNPLPEVIDLRRLDAERPELLPSVPLR</sequence>
<gene>
    <name evidence="1" type="ORF">BJ968_001649</name>
</gene>
<comment type="caution">
    <text evidence="1">The sequence shown here is derived from an EMBL/GenBank/DDBJ whole genome shotgun (WGS) entry which is preliminary data.</text>
</comment>
<dbReference type="Proteomes" id="UP000521922">
    <property type="component" value="Unassembled WGS sequence"/>
</dbReference>
<proteinExistence type="predicted"/>
<keyword evidence="2" id="KW-1185">Reference proteome</keyword>
<name>A0A7Y9DK79_9ACTN</name>
<dbReference type="EMBL" id="JACCBB010000001">
    <property type="protein sequence ID" value="NYD22109.1"/>
    <property type="molecule type" value="Genomic_DNA"/>
</dbReference>
<evidence type="ECO:0000313" key="2">
    <source>
        <dbReference type="Proteomes" id="UP000521922"/>
    </source>
</evidence>
<protein>
    <submittedName>
        <fullName evidence="1">Uncharacterized protein</fullName>
    </submittedName>
</protein>
<accession>A0A7Y9DK79</accession>
<dbReference type="RefSeq" id="WP_179750852.1">
    <property type="nucleotide sequence ID" value="NZ_BAAAGN010000005.1"/>
</dbReference>
<organism evidence="1 2">
    <name type="scientific">Kineococcus aurantiacus</name>
    <dbReference type="NCBI Taxonomy" id="37633"/>
    <lineage>
        <taxon>Bacteria</taxon>
        <taxon>Bacillati</taxon>
        <taxon>Actinomycetota</taxon>
        <taxon>Actinomycetes</taxon>
        <taxon>Kineosporiales</taxon>
        <taxon>Kineosporiaceae</taxon>
        <taxon>Kineococcus</taxon>
    </lineage>
</organism>
<dbReference type="AlphaFoldDB" id="A0A7Y9DK79"/>
<evidence type="ECO:0000313" key="1">
    <source>
        <dbReference type="EMBL" id="NYD22109.1"/>
    </source>
</evidence>